<keyword evidence="3" id="KW-1185">Reference proteome</keyword>
<proteinExistence type="predicted"/>
<keyword evidence="1" id="KW-0732">Signal</keyword>
<evidence type="ECO:0008006" key="4">
    <source>
        <dbReference type="Google" id="ProtNLM"/>
    </source>
</evidence>
<evidence type="ECO:0000313" key="3">
    <source>
        <dbReference type="Proteomes" id="UP000306229"/>
    </source>
</evidence>
<dbReference type="KEGG" id="fbe:FF125_15080"/>
<dbReference type="PROSITE" id="PS51257">
    <property type="entry name" value="PROKAR_LIPOPROTEIN"/>
    <property type="match status" value="1"/>
</dbReference>
<dbReference type="Proteomes" id="UP000306229">
    <property type="component" value="Chromosome"/>
</dbReference>
<dbReference type="AlphaFoldDB" id="A0A5B7TWN0"/>
<dbReference type="RefSeq" id="WP_138950538.1">
    <property type="nucleotide sequence ID" value="NZ_CP040749.1"/>
</dbReference>
<evidence type="ECO:0000313" key="2">
    <source>
        <dbReference type="EMBL" id="QCX39701.1"/>
    </source>
</evidence>
<evidence type="ECO:0000256" key="1">
    <source>
        <dbReference type="SAM" id="SignalP"/>
    </source>
</evidence>
<dbReference type="EMBL" id="CP040749">
    <property type="protein sequence ID" value="QCX39701.1"/>
    <property type="molecule type" value="Genomic_DNA"/>
</dbReference>
<gene>
    <name evidence="2" type="ORF">FF125_15080</name>
</gene>
<accession>A0A5B7TWN0</accession>
<organism evidence="2 3">
    <name type="scientific">Aureibaculum algae</name>
    <dbReference type="NCBI Taxonomy" id="2584122"/>
    <lineage>
        <taxon>Bacteria</taxon>
        <taxon>Pseudomonadati</taxon>
        <taxon>Bacteroidota</taxon>
        <taxon>Flavobacteriia</taxon>
        <taxon>Flavobacteriales</taxon>
        <taxon>Flavobacteriaceae</taxon>
        <taxon>Aureibaculum</taxon>
    </lineage>
</organism>
<feature type="signal peptide" evidence="1">
    <location>
        <begin position="1"/>
        <end position="21"/>
    </location>
</feature>
<name>A0A5B7TWN0_9FLAO</name>
<feature type="chain" id="PRO_5022752637" description="Lipoprotein" evidence="1">
    <location>
        <begin position="22"/>
        <end position="243"/>
    </location>
</feature>
<dbReference type="OrthoDB" id="978531at2"/>
<protein>
    <recommendedName>
        <fullName evidence="4">Lipoprotein</fullName>
    </recommendedName>
</protein>
<sequence>MLRNLLIVTSLLFLLTSCAFTEEIHINNDGSGTYNFKIDMSEMMQEMQDMGTKDSTAASKSIDTTFNFKDILDEKKDSIAQLSKEEQAAIKAIADMNLHLQVDDEKGKMLMDFGLNFKDVSEIKNMEEKLTKAMSVNKNKGNAPLMNKSNVTFSLNGNNFVRKTIPKKLTTEEENEVDKSIQQSGSFLDGSMYKLIYHFEKKIKSVSHKKASISNDGKTLTIEVPMDSLVKNPKLLDFTLKLK</sequence>
<reference evidence="2 3" key="1">
    <citation type="submission" date="2019-05" db="EMBL/GenBank/DDBJ databases">
        <title>Algicella ahnfeltiae gen. nov., sp. nov., a novel marine bacterium of the family Flavobacteriaceae isolated from a red alga.</title>
        <authorList>
            <person name="Nedashkovskaya O.I."/>
            <person name="Kukhlevskiy A.D."/>
            <person name="Kim S.-G."/>
            <person name="Zhukova N.V."/>
            <person name="Mikhailov V.V."/>
        </authorList>
    </citation>
    <scope>NUCLEOTIDE SEQUENCE [LARGE SCALE GENOMIC DNA]</scope>
    <source>
        <strain evidence="2 3">10Alg115</strain>
    </source>
</reference>